<protein>
    <submittedName>
        <fullName evidence="2">Microcystin-dependent protein</fullName>
    </submittedName>
</protein>
<sequence>MDPILGQIILWAVPWVPQGWALCDGTLLSINQNQALYSLLGTRYGGDGVNTFALPDLRNRVPLGSQNMATIAGTSGAVTASTNAVGAAILSLANLPAHSHGVTVATGGTAAVSIPADDTTGDNNVPSNALVMGKGAAGSTPAKVYSSKSATTTLKPFDAPLTLPAITTQPAGSATPTPVQMNVPVTVSTLQPGLTLNFIIAVNGIYPSRP</sequence>
<gene>
    <name evidence="2" type="ORF">SAMN05192589_103477</name>
</gene>
<dbReference type="STRING" id="187868.SAMN05192589_103477"/>
<dbReference type="EMBL" id="FMZC01000003">
    <property type="protein sequence ID" value="SDC89299.1"/>
    <property type="molecule type" value="Genomic_DNA"/>
</dbReference>
<dbReference type="RefSeq" id="WP_092741896.1">
    <property type="nucleotide sequence ID" value="NZ_FMZC01000003.1"/>
</dbReference>
<dbReference type="AlphaFoldDB" id="A0A1G6QAB3"/>
<name>A0A1G6QAB3_9BURK</name>
<dbReference type="InterPro" id="IPR011083">
    <property type="entry name" value="Phage_tail_collar_dom"/>
</dbReference>
<dbReference type="Proteomes" id="UP000198781">
    <property type="component" value="Unassembled WGS sequence"/>
</dbReference>
<evidence type="ECO:0000313" key="3">
    <source>
        <dbReference type="Proteomes" id="UP000198781"/>
    </source>
</evidence>
<organism evidence="2 3">
    <name type="scientific">Paracidovorax valerianellae</name>
    <dbReference type="NCBI Taxonomy" id="187868"/>
    <lineage>
        <taxon>Bacteria</taxon>
        <taxon>Pseudomonadati</taxon>
        <taxon>Pseudomonadota</taxon>
        <taxon>Betaproteobacteria</taxon>
        <taxon>Burkholderiales</taxon>
        <taxon>Comamonadaceae</taxon>
        <taxon>Paracidovorax</taxon>
    </lineage>
</organism>
<dbReference type="InterPro" id="IPR037053">
    <property type="entry name" value="Phage_tail_collar_dom_sf"/>
</dbReference>
<dbReference type="Pfam" id="PF07484">
    <property type="entry name" value="Collar"/>
    <property type="match status" value="1"/>
</dbReference>
<accession>A0A1G6QAB3</accession>
<evidence type="ECO:0000259" key="1">
    <source>
        <dbReference type="Pfam" id="PF07484"/>
    </source>
</evidence>
<reference evidence="2 3" key="1">
    <citation type="submission" date="2016-10" db="EMBL/GenBank/DDBJ databases">
        <authorList>
            <person name="de Groot N.N."/>
        </authorList>
    </citation>
    <scope>NUCLEOTIDE SEQUENCE [LARGE SCALE GENOMIC DNA]</scope>
    <source>
        <strain evidence="2 3">DSM 16619</strain>
    </source>
</reference>
<dbReference type="SUPFAM" id="SSF88874">
    <property type="entry name" value="Receptor-binding domain of short tail fibre protein gp12"/>
    <property type="match status" value="1"/>
</dbReference>
<keyword evidence="3" id="KW-1185">Reference proteome</keyword>
<evidence type="ECO:0000313" key="2">
    <source>
        <dbReference type="EMBL" id="SDC89299.1"/>
    </source>
</evidence>
<feature type="domain" description="Phage tail collar" evidence="1">
    <location>
        <begin position="6"/>
        <end position="62"/>
    </location>
</feature>
<dbReference type="Gene3D" id="3.90.1340.10">
    <property type="entry name" value="Phage tail collar domain"/>
    <property type="match status" value="1"/>
</dbReference>
<proteinExistence type="predicted"/>
<dbReference type="OrthoDB" id="8613813at2"/>